<feature type="region of interest" description="Disordered" evidence="1">
    <location>
        <begin position="20"/>
        <end position="43"/>
    </location>
</feature>
<gene>
    <name evidence="2" type="ORF">PVK06_003486</name>
</gene>
<sequence length="72" mass="8636">MKLKLKKKDWEEAQTIIECQDQEQEVEEDHQESKEEIMLPQDSFDLDKLEVEENVSKTEQENVTLQQDTVRE</sequence>
<evidence type="ECO:0000313" key="2">
    <source>
        <dbReference type="EMBL" id="KAK5847182.1"/>
    </source>
</evidence>
<feature type="compositionally biased region" description="Polar residues" evidence="1">
    <location>
        <begin position="61"/>
        <end position="72"/>
    </location>
</feature>
<comment type="caution">
    <text evidence="2">The sequence shown here is derived from an EMBL/GenBank/DDBJ whole genome shotgun (WGS) entry which is preliminary data.</text>
</comment>
<evidence type="ECO:0000313" key="3">
    <source>
        <dbReference type="Proteomes" id="UP001358586"/>
    </source>
</evidence>
<proteinExistence type="predicted"/>
<protein>
    <submittedName>
        <fullName evidence="2">Uncharacterized protein</fullName>
    </submittedName>
</protein>
<dbReference type="EMBL" id="JARKNE010000001">
    <property type="protein sequence ID" value="KAK5847182.1"/>
    <property type="molecule type" value="Genomic_DNA"/>
</dbReference>
<accession>A0ABR0R6H4</accession>
<feature type="region of interest" description="Disordered" evidence="1">
    <location>
        <begin position="53"/>
        <end position="72"/>
    </location>
</feature>
<feature type="compositionally biased region" description="Acidic residues" evidence="1">
    <location>
        <begin position="20"/>
        <end position="30"/>
    </location>
</feature>
<evidence type="ECO:0000256" key="1">
    <source>
        <dbReference type="SAM" id="MobiDB-lite"/>
    </source>
</evidence>
<organism evidence="2 3">
    <name type="scientific">Gossypium arboreum</name>
    <name type="common">Tree cotton</name>
    <name type="synonym">Gossypium nanking</name>
    <dbReference type="NCBI Taxonomy" id="29729"/>
    <lineage>
        <taxon>Eukaryota</taxon>
        <taxon>Viridiplantae</taxon>
        <taxon>Streptophyta</taxon>
        <taxon>Embryophyta</taxon>
        <taxon>Tracheophyta</taxon>
        <taxon>Spermatophyta</taxon>
        <taxon>Magnoliopsida</taxon>
        <taxon>eudicotyledons</taxon>
        <taxon>Gunneridae</taxon>
        <taxon>Pentapetalae</taxon>
        <taxon>rosids</taxon>
        <taxon>malvids</taxon>
        <taxon>Malvales</taxon>
        <taxon>Malvaceae</taxon>
        <taxon>Malvoideae</taxon>
        <taxon>Gossypium</taxon>
    </lineage>
</organism>
<keyword evidence="3" id="KW-1185">Reference proteome</keyword>
<reference evidence="2 3" key="1">
    <citation type="submission" date="2023-03" db="EMBL/GenBank/DDBJ databases">
        <title>WGS of Gossypium arboreum.</title>
        <authorList>
            <person name="Yu D."/>
        </authorList>
    </citation>
    <scope>NUCLEOTIDE SEQUENCE [LARGE SCALE GENOMIC DNA]</scope>
    <source>
        <tissue evidence="2">Leaf</tissue>
    </source>
</reference>
<name>A0ABR0R6H4_GOSAR</name>
<dbReference type="Proteomes" id="UP001358586">
    <property type="component" value="Chromosome 1"/>
</dbReference>